<feature type="region of interest" description="Disordered" evidence="1">
    <location>
        <begin position="253"/>
        <end position="301"/>
    </location>
</feature>
<dbReference type="EMBL" id="OD567723">
    <property type="protein sequence ID" value="CAD7446073.1"/>
    <property type="molecule type" value="Genomic_DNA"/>
</dbReference>
<protein>
    <submittedName>
        <fullName evidence="2">Uncharacterized protein</fullName>
    </submittedName>
</protein>
<proteinExistence type="predicted"/>
<feature type="region of interest" description="Disordered" evidence="1">
    <location>
        <begin position="178"/>
        <end position="212"/>
    </location>
</feature>
<organism evidence="2">
    <name type="scientific">Timema bartmani</name>
    <dbReference type="NCBI Taxonomy" id="61472"/>
    <lineage>
        <taxon>Eukaryota</taxon>
        <taxon>Metazoa</taxon>
        <taxon>Ecdysozoa</taxon>
        <taxon>Arthropoda</taxon>
        <taxon>Hexapoda</taxon>
        <taxon>Insecta</taxon>
        <taxon>Pterygota</taxon>
        <taxon>Neoptera</taxon>
        <taxon>Polyneoptera</taxon>
        <taxon>Phasmatodea</taxon>
        <taxon>Timematodea</taxon>
        <taxon>Timematoidea</taxon>
        <taxon>Timematidae</taxon>
        <taxon>Timema</taxon>
    </lineage>
</organism>
<gene>
    <name evidence="2" type="ORF">TBIB3V08_LOCUS8412</name>
</gene>
<feature type="compositionally biased region" description="Polar residues" evidence="1">
    <location>
        <begin position="182"/>
        <end position="194"/>
    </location>
</feature>
<feature type="compositionally biased region" description="Polar residues" evidence="1">
    <location>
        <begin position="256"/>
        <end position="283"/>
    </location>
</feature>
<evidence type="ECO:0000256" key="1">
    <source>
        <dbReference type="SAM" id="MobiDB-lite"/>
    </source>
</evidence>
<evidence type="ECO:0000313" key="2">
    <source>
        <dbReference type="EMBL" id="CAD7446073.1"/>
    </source>
</evidence>
<name>A0A7R9I3H8_9NEOP</name>
<feature type="compositionally biased region" description="Basic and acidic residues" evidence="1">
    <location>
        <begin position="290"/>
        <end position="301"/>
    </location>
</feature>
<sequence>MRSIKDGRATLQNPPSRTATGEVVYDSIIKNKHLTKTYWEQLMMAAATSDQHKVQYLGGTKRELQSLGSEGEDGKPLSDVSELEYFDARSHISTQSPSEQPDSEDDNSVPKIVETVVKLLDGESTNGVLSVPVEDVYKNVTESVIEREIRLQKEREDALIKEREEAIQRAAAASISQQRQQLQRSTPVVTQAASKPSGVIKTSPPSEPSDSVLRSLTITTPSVGGTPSTPAETKIALEIREMREREEELRKLRQHILTSKDGTSLSTSLTEENLNSIPNTDEGNFSEYGSEEKELSLDGNR</sequence>
<reference evidence="2" key="1">
    <citation type="submission" date="2020-11" db="EMBL/GenBank/DDBJ databases">
        <authorList>
            <person name="Tran Van P."/>
        </authorList>
    </citation>
    <scope>NUCLEOTIDE SEQUENCE</scope>
</reference>
<dbReference type="AlphaFoldDB" id="A0A7R9I3H8"/>
<accession>A0A7R9I3H8</accession>